<evidence type="ECO:0000256" key="1">
    <source>
        <dbReference type="ARBA" id="ARBA00004141"/>
    </source>
</evidence>
<feature type="transmembrane region" description="Helical" evidence="8">
    <location>
        <begin position="238"/>
        <end position="258"/>
    </location>
</feature>
<reference evidence="11" key="1">
    <citation type="journal article" date="2015" name="Genome Announc.">
        <title>Draft genome sequence of Talaromyces cellulolyticus strain Y-94, a source of lignocellulosic biomass-degrading enzymes.</title>
        <authorList>
            <person name="Fujii T."/>
            <person name="Koike H."/>
            <person name="Sawayama S."/>
            <person name="Yano S."/>
            <person name="Inoue H."/>
        </authorList>
    </citation>
    <scope>NUCLEOTIDE SEQUENCE [LARGE SCALE GENOMIC DNA]</scope>
    <source>
        <strain evidence="11">Y-94</strain>
    </source>
</reference>
<evidence type="ECO:0000256" key="8">
    <source>
        <dbReference type="SAM" id="Phobius"/>
    </source>
</evidence>
<evidence type="ECO:0000256" key="5">
    <source>
        <dbReference type="ARBA" id="ARBA00022989"/>
    </source>
</evidence>
<feature type="transmembrane region" description="Helical" evidence="8">
    <location>
        <begin position="464"/>
        <end position="481"/>
    </location>
</feature>
<keyword evidence="3 7" id="KW-0813">Transport</keyword>
<dbReference type="InterPro" id="IPR050360">
    <property type="entry name" value="MFS_Sugar_Transporters"/>
</dbReference>
<evidence type="ECO:0000256" key="3">
    <source>
        <dbReference type="ARBA" id="ARBA00022448"/>
    </source>
</evidence>
<evidence type="ECO:0000313" key="11">
    <source>
        <dbReference type="Proteomes" id="UP000053095"/>
    </source>
</evidence>
<dbReference type="InterPro" id="IPR036259">
    <property type="entry name" value="MFS_trans_sf"/>
</dbReference>
<dbReference type="InterPro" id="IPR003663">
    <property type="entry name" value="Sugar/inositol_transpt"/>
</dbReference>
<evidence type="ECO:0000256" key="4">
    <source>
        <dbReference type="ARBA" id="ARBA00022692"/>
    </source>
</evidence>
<dbReference type="InterPro" id="IPR020846">
    <property type="entry name" value="MFS_dom"/>
</dbReference>
<feature type="transmembrane region" description="Helical" evidence="8">
    <location>
        <begin position="502"/>
        <end position="519"/>
    </location>
</feature>
<keyword evidence="6 8" id="KW-0472">Membrane</keyword>
<sequence>MHPTRALGTRPLLDSLRILCFARFEIVPDRSNVTRSIDLGEDIVQFQTMSKPEEHAVEAVHVEPMQSATTAVVSADVHAKEVHNAELFAAIKETPIERWSKESIQLYCFIAVCFCCSCANGYDGSLMSSILAMPYFKDKFQSGLVGQKTSLLSALYSVGSIAAFPFAPYVSDRFGRRVGMFTGAIIIIVGAILTSTANTVAQFIVGRFVLGAGIMFMTVSAPAYAVEIAPPHWRGRAVGFYNCGWFGGSIPASFITYGCQYINSDYSWRIPLILQCITCLVVIASVFFMPESPRHLMANDETEKAIDILAKYHGNGDRHARLVMLEVEEIKENLRQDALYNKGIWDWRPLFATHNSRWRTSQAVMMGVFGQFSGNGLSYYNSSIFNILGYTSSFQQLGFTVVNQVVSATGALTAMALTDRMPRRKVLVYGTFVGACLLCINAALQNALSKSAVGDTITNPNLARGALAFFFLFNTANSFAYTPLQGVVPAEALDTRLRAKGLAMYGLVVNVFGFINLYAGPIALNNIKYNYVWIFVGWDFIETALWYFFCVEAQGRTLEELEWVYNQPNPVKASLQVDKVLVRDDGVVTEKVVDA</sequence>
<feature type="transmembrane region" description="Helical" evidence="8">
    <location>
        <begin position="106"/>
        <end position="131"/>
    </location>
</feature>
<feature type="domain" description="Major facilitator superfamily (MFS) profile" evidence="9">
    <location>
        <begin position="109"/>
        <end position="554"/>
    </location>
</feature>
<evidence type="ECO:0000256" key="6">
    <source>
        <dbReference type="ARBA" id="ARBA00023136"/>
    </source>
</evidence>
<evidence type="ECO:0000313" key="10">
    <source>
        <dbReference type="EMBL" id="GAM33846.1"/>
    </source>
</evidence>
<protein>
    <recommendedName>
        <fullName evidence="9">Major facilitator superfamily (MFS) profile domain-containing protein</fullName>
    </recommendedName>
</protein>
<gene>
    <name evidence="10" type="ORF">TCE0_013f01043</name>
</gene>
<dbReference type="PROSITE" id="PS50850">
    <property type="entry name" value="MFS"/>
    <property type="match status" value="1"/>
</dbReference>
<dbReference type="Gene3D" id="1.20.1250.20">
    <property type="entry name" value="MFS general substrate transporter like domains"/>
    <property type="match status" value="1"/>
</dbReference>
<name>A0A698XKG9_TALPI</name>
<accession>A0A698XKG9</accession>
<feature type="transmembrane region" description="Helical" evidence="8">
    <location>
        <begin position="203"/>
        <end position="226"/>
    </location>
</feature>
<keyword evidence="5 8" id="KW-1133">Transmembrane helix</keyword>
<feature type="transmembrane region" description="Helical" evidence="8">
    <location>
        <begin position="531"/>
        <end position="549"/>
    </location>
</feature>
<dbReference type="EMBL" id="DF933809">
    <property type="protein sequence ID" value="GAM33846.1"/>
    <property type="molecule type" value="Genomic_DNA"/>
</dbReference>
<feature type="transmembrane region" description="Helical" evidence="8">
    <location>
        <begin position="151"/>
        <end position="171"/>
    </location>
</feature>
<evidence type="ECO:0000259" key="9">
    <source>
        <dbReference type="PROSITE" id="PS50850"/>
    </source>
</evidence>
<evidence type="ECO:0000256" key="2">
    <source>
        <dbReference type="ARBA" id="ARBA00010992"/>
    </source>
</evidence>
<dbReference type="FunFam" id="1.20.1250.20:FF:000217">
    <property type="entry name" value="MFS lactose permease, putative"/>
    <property type="match status" value="1"/>
</dbReference>
<comment type="similarity">
    <text evidence="2 7">Belongs to the major facilitator superfamily. Sugar transporter (TC 2.A.1.1) family.</text>
</comment>
<dbReference type="InterPro" id="IPR005828">
    <property type="entry name" value="MFS_sugar_transport-like"/>
</dbReference>
<comment type="subcellular location">
    <subcellularLocation>
        <location evidence="1">Membrane</location>
        <topology evidence="1">Multi-pass membrane protein</topology>
    </subcellularLocation>
</comment>
<proteinExistence type="inferred from homology"/>
<dbReference type="NCBIfam" id="TIGR00879">
    <property type="entry name" value="SP"/>
    <property type="match status" value="1"/>
</dbReference>
<feature type="transmembrane region" description="Helical" evidence="8">
    <location>
        <begin position="426"/>
        <end position="444"/>
    </location>
</feature>
<dbReference type="SUPFAM" id="SSF103473">
    <property type="entry name" value="MFS general substrate transporter"/>
    <property type="match status" value="1"/>
</dbReference>
<dbReference type="Proteomes" id="UP000053095">
    <property type="component" value="Unassembled WGS sequence"/>
</dbReference>
<dbReference type="GO" id="GO:0005351">
    <property type="term" value="F:carbohydrate:proton symporter activity"/>
    <property type="evidence" value="ECO:0007669"/>
    <property type="project" value="TreeGrafter"/>
</dbReference>
<keyword evidence="4 8" id="KW-0812">Transmembrane</keyword>
<evidence type="ECO:0000256" key="7">
    <source>
        <dbReference type="RuleBase" id="RU003346"/>
    </source>
</evidence>
<dbReference type="PANTHER" id="PTHR48022">
    <property type="entry name" value="PLASTIDIC GLUCOSE TRANSPORTER 4"/>
    <property type="match status" value="1"/>
</dbReference>
<feature type="transmembrane region" description="Helical" evidence="8">
    <location>
        <begin position="270"/>
        <end position="289"/>
    </location>
</feature>
<dbReference type="PANTHER" id="PTHR48022:SF36">
    <property type="entry name" value="LACTOSE PERMEASE, PUTATIVE (AFU_ORTHOLOGUE AFUA_1G17310)-RELATED"/>
    <property type="match status" value="1"/>
</dbReference>
<feature type="transmembrane region" description="Helical" evidence="8">
    <location>
        <begin position="178"/>
        <end position="197"/>
    </location>
</feature>
<keyword evidence="11" id="KW-1185">Reference proteome</keyword>
<organism evidence="10 11">
    <name type="scientific">Talaromyces pinophilus</name>
    <name type="common">Penicillium pinophilum</name>
    <dbReference type="NCBI Taxonomy" id="128442"/>
    <lineage>
        <taxon>Eukaryota</taxon>
        <taxon>Fungi</taxon>
        <taxon>Dikarya</taxon>
        <taxon>Ascomycota</taxon>
        <taxon>Pezizomycotina</taxon>
        <taxon>Eurotiomycetes</taxon>
        <taxon>Eurotiomycetidae</taxon>
        <taxon>Eurotiales</taxon>
        <taxon>Trichocomaceae</taxon>
        <taxon>Talaromyces</taxon>
        <taxon>Talaromyces sect. Talaromyces</taxon>
    </lineage>
</organism>
<dbReference type="GO" id="GO:0016020">
    <property type="term" value="C:membrane"/>
    <property type="evidence" value="ECO:0007669"/>
    <property type="project" value="UniProtKB-SubCell"/>
</dbReference>
<dbReference type="Pfam" id="PF00083">
    <property type="entry name" value="Sugar_tr"/>
    <property type="match status" value="1"/>
</dbReference>
<dbReference type="AlphaFoldDB" id="A0A698XKG9"/>